<evidence type="ECO:0008006" key="4">
    <source>
        <dbReference type="Google" id="ProtNLM"/>
    </source>
</evidence>
<evidence type="ECO:0000313" key="2">
    <source>
        <dbReference type="EMBL" id="GGU03644.1"/>
    </source>
</evidence>
<dbReference type="EMBL" id="BMQS01000026">
    <property type="protein sequence ID" value="GGU03644.1"/>
    <property type="molecule type" value="Genomic_DNA"/>
</dbReference>
<reference evidence="1" key="3">
    <citation type="journal article" date="2019" name="BMC Res. Notes">
        <title>Complete genome sequence of the Sulfodiicoccus acidiphilus strain HS-1T, the first crenarchaeon that lacks polB3, isolated from an acidic hot spring in Ohwaku-dani, Hakone, Japan.</title>
        <authorList>
            <person name="Sakai H.D."/>
            <person name="Kurosawa N."/>
        </authorList>
    </citation>
    <scope>NUCLEOTIDE SEQUENCE</scope>
    <source>
        <strain evidence="1">HS-1</strain>
    </source>
</reference>
<dbReference type="Pfam" id="PF09969">
    <property type="entry name" value="DUF2203"/>
    <property type="match status" value="1"/>
</dbReference>
<gene>
    <name evidence="2" type="ORF">GCM10007116_20630</name>
    <name evidence="1" type="ORF">HS1genome_2188</name>
</gene>
<reference evidence="3" key="2">
    <citation type="submission" date="2018-04" db="EMBL/GenBank/DDBJ databases">
        <title>Complete genome sequence of Sulfodiicoccus acidiphilus strain HS-1.</title>
        <authorList>
            <person name="Sakai H.D."/>
            <person name="Kurosawa N."/>
        </authorList>
    </citation>
    <scope>NUCLEOTIDE SEQUENCE [LARGE SCALE GENOMIC DNA]</scope>
    <source>
        <strain evidence="3">HS-1</strain>
    </source>
</reference>
<dbReference type="OrthoDB" id="7857at2157"/>
<dbReference type="Proteomes" id="UP000616143">
    <property type="component" value="Unassembled WGS sequence"/>
</dbReference>
<dbReference type="RefSeq" id="WP_126451059.1">
    <property type="nucleotide sequence ID" value="NZ_AP018553.1"/>
</dbReference>
<dbReference type="AlphaFoldDB" id="A0A348B6J7"/>
<name>A0A348B6J7_9CREN</name>
<evidence type="ECO:0000313" key="1">
    <source>
        <dbReference type="EMBL" id="BBD73799.1"/>
    </source>
</evidence>
<keyword evidence="3" id="KW-1185">Reference proteome</keyword>
<reference evidence="2" key="4">
    <citation type="submission" date="2020-09" db="EMBL/GenBank/DDBJ databases">
        <authorList>
            <person name="Sun Q."/>
            <person name="Ohkuma M."/>
        </authorList>
    </citation>
    <scope>NUCLEOTIDE SEQUENCE</scope>
    <source>
        <strain evidence="2">JCM 31740</strain>
    </source>
</reference>
<dbReference type="Proteomes" id="UP000276741">
    <property type="component" value="Chromosome"/>
</dbReference>
<dbReference type="PIRSF" id="PIRSF016498">
    <property type="entry name" value="UCP016498"/>
    <property type="match status" value="1"/>
</dbReference>
<protein>
    <recommendedName>
        <fullName evidence="4">DUF2203 domain-containing protein</fullName>
    </recommendedName>
</protein>
<reference evidence="2" key="1">
    <citation type="journal article" date="2014" name="Int. J. Syst. Evol. Microbiol.">
        <title>Complete genome sequence of Corynebacterium casei LMG S-19264T (=DSM 44701T), isolated from a smear-ripened cheese.</title>
        <authorList>
            <consortium name="US DOE Joint Genome Institute (JGI-PGF)"/>
            <person name="Walter F."/>
            <person name="Albersmeier A."/>
            <person name="Kalinowski J."/>
            <person name="Ruckert C."/>
        </authorList>
    </citation>
    <scope>NUCLEOTIDE SEQUENCE</scope>
    <source>
        <strain evidence="2">JCM 31740</strain>
    </source>
</reference>
<sequence>MEYPYFDVETARELLPWLRDTLKKLREMKVEVEKNMVGGDRVLVLRYSMEIDRSLREIVSKGVVIRDLDKGLVDFPAVVNGRPAYLCWLIDEEDVSHWHYAEDGFKGRRRLTGEEEVLSLR</sequence>
<dbReference type="KEGG" id="sacd:HS1genome_2188"/>
<accession>A0A348B6J7</accession>
<evidence type="ECO:0000313" key="3">
    <source>
        <dbReference type="Proteomes" id="UP000276741"/>
    </source>
</evidence>
<dbReference type="InterPro" id="IPR018699">
    <property type="entry name" value="DUF2203"/>
</dbReference>
<organism evidence="1 3">
    <name type="scientific">Sulfodiicoccus acidiphilus</name>
    <dbReference type="NCBI Taxonomy" id="1670455"/>
    <lineage>
        <taxon>Archaea</taxon>
        <taxon>Thermoproteota</taxon>
        <taxon>Thermoprotei</taxon>
        <taxon>Sulfolobales</taxon>
        <taxon>Sulfolobaceae</taxon>
        <taxon>Sulfodiicoccus</taxon>
    </lineage>
</organism>
<dbReference type="EMBL" id="AP018553">
    <property type="protein sequence ID" value="BBD73799.1"/>
    <property type="molecule type" value="Genomic_DNA"/>
</dbReference>
<proteinExistence type="predicted"/>
<dbReference type="GeneID" id="38667644"/>